<evidence type="ECO:0000256" key="7">
    <source>
        <dbReference type="ARBA" id="ARBA00023002"/>
    </source>
</evidence>
<keyword evidence="6" id="KW-0521">NADP</keyword>
<comment type="pathway">
    <text evidence="2">Siderophore biosynthesis.</text>
</comment>
<evidence type="ECO:0000313" key="9">
    <source>
        <dbReference type="Proteomes" id="UP000001822"/>
    </source>
</evidence>
<dbReference type="AlphaFoldDB" id="A0A6N4SNJ5"/>
<evidence type="ECO:0000256" key="4">
    <source>
        <dbReference type="ARBA" id="ARBA00022630"/>
    </source>
</evidence>
<dbReference type="Pfam" id="PF13434">
    <property type="entry name" value="Lys_Orn_oxgnase"/>
    <property type="match status" value="1"/>
</dbReference>
<sequence>MTTGIIYDIVGVGIGPFNLGLAALTNPIKDLNCLFIDRKTAFNWHAGLMFDDATLQVPFMADLVTMADPISRFSFLNYLKEVDRLYKFYIREDFFILRKEYNKYCQWVLNQLDNCRFSQEVVTITFDETAKLYNILVRNTHTDEADWFTAKHIVLGVGNTPNLPSYVKPEHAAYVCHASDYLHRKDELTQRASVTVIGSGQSAAEVFNDLLLNRRAEAELNWFSRPDRFFPMEYSKLTLELTSPEYVDHYHSLPPAKREAILKGQNSLYKGINYDLINSIYDTLYQQSVDAEQLPVTLSPCSELIAIEETVDSRIRLHFYHTQQERGFTKVTDAVILATGYSYSIPKCLEGIRPMIQVTENGKYLAARNYSIDKGNTIFIQNGELNTHGFVTPDLGMGAYRNASIINTILGYDYYKVEKRIAFQNFTAAPLVNQSATIEAELFVTPN</sequence>
<keyword evidence="5" id="KW-0274">FAD</keyword>
<dbReference type="InterPro" id="IPR036188">
    <property type="entry name" value="FAD/NAD-bd_sf"/>
</dbReference>
<dbReference type="Gene3D" id="3.50.50.60">
    <property type="entry name" value="FAD/NAD(P)-binding domain"/>
    <property type="match status" value="1"/>
</dbReference>
<dbReference type="InterPro" id="IPR025700">
    <property type="entry name" value="Lys/Orn_oxygenase"/>
</dbReference>
<accession>A0A6N4SNJ5</accession>
<dbReference type="PANTHER" id="PTHR42802">
    <property type="entry name" value="MONOOXYGENASE"/>
    <property type="match status" value="1"/>
</dbReference>
<dbReference type="PANTHER" id="PTHR42802:SF1">
    <property type="entry name" value="L-ORNITHINE N(5)-MONOOXYGENASE"/>
    <property type="match status" value="1"/>
</dbReference>
<comment type="cofactor">
    <cofactor evidence="1">
        <name>FAD</name>
        <dbReference type="ChEBI" id="CHEBI:57692"/>
    </cofactor>
</comment>
<comment type="similarity">
    <text evidence="3">Belongs to the lysine N(6)-hydroxylase/L-ornithine N(5)-oxygenase family.</text>
</comment>
<keyword evidence="7" id="KW-0560">Oxidoreductase</keyword>
<dbReference type="OrthoDB" id="7527071at2"/>
<evidence type="ECO:0000313" key="8">
    <source>
        <dbReference type="EMBL" id="ABG57879.1"/>
    </source>
</evidence>
<dbReference type="GO" id="GO:0016491">
    <property type="term" value="F:oxidoreductase activity"/>
    <property type="evidence" value="ECO:0007669"/>
    <property type="project" value="UniProtKB-KW"/>
</dbReference>
<dbReference type="KEGG" id="chu:CHU_0592"/>
<evidence type="ECO:0000256" key="1">
    <source>
        <dbReference type="ARBA" id="ARBA00001974"/>
    </source>
</evidence>
<reference evidence="8 9" key="1">
    <citation type="journal article" date="2007" name="Appl. Environ. Microbiol.">
        <title>Genome sequence of the cellulolytic gliding bacterium Cytophaga hutchinsonii.</title>
        <authorList>
            <person name="Xie G."/>
            <person name="Bruce D.C."/>
            <person name="Challacombe J.F."/>
            <person name="Chertkov O."/>
            <person name="Detter J.C."/>
            <person name="Gilna P."/>
            <person name="Han C.S."/>
            <person name="Lucas S."/>
            <person name="Misra M."/>
            <person name="Myers G.L."/>
            <person name="Richardson P."/>
            <person name="Tapia R."/>
            <person name="Thayer N."/>
            <person name="Thompson L.S."/>
            <person name="Brettin T.S."/>
            <person name="Henrissat B."/>
            <person name="Wilson D.B."/>
            <person name="McBride M.J."/>
        </authorList>
    </citation>
    <scope>NUCLEOTIDE SEQUENCE [LARGE SCALE GENOMIC DNA]</scope>
    <source>
        <strain evidence="9">ATCC 33406 / DSM 1761 / CIP 103989 / NBRC 15051 / NCIMB 9469 / D465</strain>
    </source>
</reference>
<keyword evidence="4" id="KW-0285">Flavoprotein</keyword>
<evidence type="ECO:0000256" key="6">
    <source>
        <dbReference type="ARBA" id="ARBA00022857"/>
    </source>
</evidence>
<organism evidence="8 9">
    <name type="scientific">Cytophaga hutchinsonii (strain ATCC 33406 / DSM 1761 / CIP 103989 / NBRC 15051 / NCIMB 9469 / D465)</name>
    <dbReference type="NCBI Taxonomy" id="269798"/>
    <lineage>
        <taxon>Bacteria</taxon>
        <taxon>Pseudomonadati</taxon>
        <taxon>Bacteroidota</taxon>
        <taxon>Cytophagia</taxon>
        <taxon>Cytophagales</taxon>
        <taxon>Cytophagaceae</taxon>
        <taxon>Cytophaga</taxon>
    </lineage>
</organism>
<dbReference type="EMBL" id="CP000383">
    <property type="protein sequence ID" value="ABG57879.1"/>
    <property type="molecule type" value="Genomic_DNA"/>
</dbReference>
<dbReference type="SUPFAM" id="SSF51905">
    <property type="entry name" value="FAD/NAD(P)-binding domain"/>
    <property type="match status" value="1"/>
</dbReference>
<gene>
    <name evidence="8" type="primary">alcA</name>
    <name evidence="8" type="ordered locus">CHU_0592</name>
</gene>
<evidence type="ECO:0000256" key="2">
    <source>
        <dbReference type="ARBA" id="ARBA00004924"/>
    </source>
</evidence>
<dbReference type="Proteomes" id="UP000001822">
    <property type="component" value="Chromosome"/>
</dbReference>
<evidence type="ECO:0000256" key="3">
    <source>
        <dbReference type="ARBA" id="ARBA00007588"/>
    </source>
</evidence>
<dbReference type="RefSeq" id="WP_011583995.1">
    <property type="nucleotide sequence ID" value="NC_008255.1"/>
</dbReference>
<protein>
    <submittedName>
        <fullName evidence="8">Lysine/ornithine N-monooxygenase</fullName>
    </submittedName>
</protein>
<evidence type="ECO:0000256" key="5">
    <source>
        <dbReference type="ARBA" id="ARBA00022827"/>
    </source>
</evidence>
<proteinExistence type="inferred from homology"/>
<keyword evidence="9" id="KW-1185">Reference proteome</keyword>
<name>A0A6N4SNJ5_CYTH3</name>